<dbReference type="RefSeq" id="WP_111268308.1">
    <property type="nucleotide sequence ID" value="NZ_QKWW01000002.1"/>
</dbReference>
<comment type="caution">
    <text evidence="2">The sequence shown here is derived from an EMBL/GenBank/DDBJ whole genome shotgun (WGS) entry which is preliminary data.</text>
</comment>
<evidence type="ECO:0000313" key="2">
    <source>
        <dbReference type="EMBL" id="PZT57723.1"/>
    </source>
</evidence>
<sequence>MKRIFTLFLTLCLLVSSVPLAAAAENNEKVSPVLDERVISILEQNNIDYQIQDGTLKLSEITPETIATVNKLLNSESRNSLAATYPTPYTHMKNYDIYTSEKFQAATKTALGAAVVEWAKGKFIPDPWKISIAAIGGFGVYYFVTSNKENLFISIKYYYRALGPGFFTENGNFIGDYEILKEIRVTANSNHTGGNIEHDARKSSVVEPWF</sequence>
<name>A0A2W6QKK8_9BACL</name>
<proteinExistence type="predicted"/>
<accession>A0A2W6QKK8</accession>
<dbReference type="EMBL" id="QKWW01000002">
    <property type="protein sequence ID" value="PZT57723.1"/>
    <property type="molecule type" value="Genomic_DNA"/>
</dbReference>
<keyword evidence="1" id="KW-0732">Signal</keyword>
<protein>
    <submittedName>
        <fullName evidence="2">Uncharacterized protein</fullName>
    </submittedName>
</protein>
<evidence type="ECO:0000256" key="1">
    <source>
        <dbReference type="SAM" id="SignalP"/>
    </source>
</evidence>
<organism evidence="2 3">
    <name type="scientific">Paenibacillus silvae</name>
    <dbReference type="NCBI Taxonomy" id="1325358"/>
    <lineage>
        <taxon>Bacteria</taxon>
        <taxon>Bacillati</taxon>
        <taxon>Bacillota</taxon>
        <taxon>Bacilli</taxon>
        <taxon>Bacillales</taxon>
        <taxon>Paenibacillaceae</taxon>
        <taxon>Paenibacillus</taxon>
    </lineage>
</organism>
<reference evidence="2 3" key="1">
    <citation type="submission" date="2018-06" db="EMBL/GenBank/DDBJ databases">
        <title>Isolation of heavy metals resistant Paenibacillus silvae NC2 from Gold-Copper mine in ZiJin, China.</title>
        <authorList>
            <person name="Xu J."/>
            <person name="Mazhar H.S."/>
            <person name="Rensing C."/>
        </authorList>
    </citation>
    <scope>NUCLEOTIDE SEQUENCE [LARGE SCALE GENOMIC DNA]</scope>
    <source>
        <strain evidence="2 3">NC2</strain>
    </source>
</reference>
<feature type="signal peptide" evidence="1">
    <location>
        <begin position="1"/>
        <end position="21"/>
    </location>
</feature>
<dbReference type="AlphaFoldDB" id="A0A2W6QKK8"/>
<gene>
    <name evidence="2" type="ORF">DN757_00425</name>
</gene>
<dbReference type="Proteomes" id="UP000249204">
    <property type="component" value="Unassembled WGS sequence"/>
</dbReference>
<evidence type="ECO:0000313" key="3">
    <source>
        <dbReference type="Proteomes" id="UP000249204"/>
    </source>
</evidence>
<feature type="chain" id="PRO_5038807910" evidence="1">
    <location>
        <begin position="22"/>
        <end position="210"/>
    </location>
</feature>